<dbReference type="KEGG" id="pei:H9L10_14095"/>
<dbReference type="Pfam" id="PF01738">
    <property type="entry name" value="DLH"/>
    <property type="match status" value="1"/>
</dbReference>
<dbReference type="InterPro" id="IPR029058">
    <property type="entry name" value="AB_hydrolase_fold"/>
</dbReference>
<protein>
    <submittedName>
        <fullName evidence="2">Dienelactone hydrolase family protein</fullName>
    </submittedName>
</protein>
<proteinExistence type="predicted"/>
<evidence type="ECO:0000259" key="1">
    <source>
        <dbReference type="Pfam" id="PF01738"/>
    </source>
</evidence>
<dbReference type="InterPro" id="IPR051049">
    <property type="entry name" value="Dienelactone_hydrolase-like"/>
</dbReference>
<gene>
    <name evidence="2" type="ORF">H9L10_14095</name>
</gene>
<keyword evidence="3" id="KW-1185">Reference proteome</keyword>
<dbReference type="EMBL" id="CP060712">
    <property type="protein sequence ID" value="QNN49318.1"/>
    <property type="molecule type" value="Genomic_DNA"/>
</dbReference>
<dbReference type="InterPro" id="IPR002925">
    <property type="entry name" value="Dienelactn_hydro"/>
</dbReference>
<sequence length="232" mass="24628">MSDRIDLPVDGGDLPVHRWLPASGRGPGILLLQEIFGVSAYIRRRAEDLAQLGYVVLAPEIFWRVGVGEVPAGPSMLEQAMDVVGRLDWDTAVEDATAVLRALRERPEVEGGVGVVGFCFGGGLGYATVAEEPADALVSYYGSALPQLVDVVPAVSTPSLHVFGEADSYIPMDQVERIRGSVTSGTGQVEFLTFPGADHAFDNDDFVNHDPASSARAWTATEAFLAATLPTG</sequence>
<reference evidence="2 3" key="1">
    <citation type="submission" date="2020-08" db="EMBL/GenBank/DDBJ databases">
        <title>Genome sequence of Phycicoccus endophyticus JCM 31784T.</title>
        <authorList>
            <person name="Hyun D.-W."/>
            <person name="Bae J.-W."/>
        </authorList>
    </citation>
    <scope>NUCLEOTIDE SEQUENCE [LARGE SCALE GENOMIC DNA]</scope>
    <source>
        <strain evidence="2 3">JCM 31784</strain>
    </source>
</reference>
<dbReference type="Proteomes" id="UP000515976">
    <property type="component" value="Chromosome"/>
</dbReference>
<name>A0A7G9R143_9MICO</name>
<keyword evidence="2" id="KW-0378">Hydrolase</keyword>
<dbReference type="AlphaFoldDB" id="A0A7G9R143"/>
<accession>A0A7G9R143</accession>
<organism evidence="2 3">
    <name type="scientific">Phycicoccus endophyticus</name>
    <dbReference type="NCBI Taxonomy" id="1690220"/>
    <lineage>
        <taxon>Bacteria</taxon>
        <taxon>Bacillati</taxon>
        <taxon>Actinomycetota</taxon>
        <taxon>Actinomycetes</taxon>
        <taxon>Micrococcales</taxon>
        <taxon>Intrasporangiaceae</taxon>
        <taxon>Phycicoccus</taxon>
    </lineage>
</organism>
<feature type="domain" description="Dienelactone hydrolase" evidence="1">
    <location>
        <begin position="21"/>
        <end position="227"/>
    </location>
</feature>
<dbReference type="Gene3D" id="3.40.50.1820">
    <property type="entry name" value="alpha/beta hydrolase"/>
    <property type="match status" value="1"/>
</dbReference>
<dbReference type="SUPFAM" id="SSF53474">
    <property type="entry name" value="alpha/beta-Hydrolases"/>
    <property type="match status" value="1"/>
</dbReference>
<evidence type="ECO:0000313" key="2">
    <source>
        <dbReference type="EMBL" id="QNN49318.1"/>
    </source>
</evidence>
<dbReference type="RefSeq" id="WP_166104172.1">
    <property type="nucleotide sequence ID" value="NZ_BMMY01000012.1"/>
</dbReference>
<dbReference type="PANTHER" id="PTHR46623:SF6">
    <property type="entry name" value="ALPHA_BETA-HYDROLASES SUPERFAMILY PROTEIN"/>
    <property type="match status" value="1"/>
</dbReference>
<dbReference type="PANTHER" id="PTHR46623">
    <property type="entry name" value="CARBOXYMETHYLENEBUTENOLIDASE-RELATED"/>
    <property type="match status" value="1"/>
</dbReference>
<evidence type="ECO:0000313" key="3">
    <source>
        <dbReference type="Proteomes" id="UP000515976"/>
    </source>
</evidence>
<dbReference type="GO" id="GO:0016787">
    <property type="term" value="F:hydrolase activity"/>
    <property type="evidence" value="ECO:0007669"/>
    <property type="project" value="UniProtKB-KW"/>
</dbReference>